<feature type="domain" description="CheB-type methylesterase" evidence="5">
    <location>
        <begin position="32"/>
        <end position="224"/>
    </location>
</feature>
<evidence type="ECO:0000313" key="7">
    <source>
        <dbReference type="Proteomes" id="UP000256900"/>
    </source>
</evidence>
<evidence type="ECO:0000256" key="4">
    <source>
        <dbReference type="PROSITE-ProRule" id="PRU00050"/>
    </source>
</evidence>
<dbReference type="PANTHER" id="PTHR42872:SF3">
    <property type="entry name" value="PROTEIN-GLUTAMATE METHYLESTERASE_PROTEIN-GLUTAMINE GLUTAMINASE 1"/>
    <property type="match status" value="1"/>
</dbReference>
<organism evidence="6 7">
    <name type="scientific">Methylovirgula ligni</name>
    <dbReference type="NCBI Taxonomy" id="569860"/>
    <lineage>
        <taxon>Bacteria</taxon>
        <taxon>Pseudomonadati</taxon>
        <taxon>Pseudomonadota</taxon>
        <taxon>Alphaproteobacteria</taxon>
        <taxon>Hyphomicrobiales</taxon>
        <taxon>Beijerinckiaceae</taxon>
        <taxon>Methylovirgula</taxon>
    </lineage>
</organism>
<evidence type="ECO:0000256" key="3">
    <source>
        <dbReference type="ARBA" id="ARBA00048267"/>
    </source>
</evidence>
<keyword evidence="7" id="KW-1185">Reference proteome</keyword>
<evidence type="ECO:0000256" key="1">
    <source>
        <dbReference type="ARBA" id="ARBA00022801"/>
    </source>
</evidence>
<evidence type="ECO:0000256" key="2">
    <source>
        <dbReference type="ARBA" id="ARBA00039140"/>
    </source>
</evidence>
<comment type="caution">
    <text evidence="6">The sequence shown here is derived from an EMBL/GenBank/DDBJ whole genome shotgun (WGS) entry which is preliminary data.</text>
</comment>
<feature type="active site" evidence="4">
    <location>
        <position position="42"/>
    </location>
</feature>
<evidence type="ECO:0000313" key="6">
    <source>
        <dbReference type="EMBL" id="REF88857.1"/>
    </source>
</evidence>
<feature type="active site" evidence="4">
    <location>
        <position position="70"/>
    </location>
</feature>
<protein>
    <recommendedName>
        <fullName evidence="2">protein-glutamate methylesterase</fullName>
        <ecNumber evidence="2">3.1.1.61</ecNumber>
    </recommendedName>
</protein>
<dbReference type="CDD" id="cd16432">
    <property type="entry name" value="CheB_Rec"/>
    <property type="match status" value="1"/>
</dbReference>
<reference evidence="6 7" key="1">
    <citation type="submission" date="2018-08" db="EMBL/GenBank/DDBJ databases">
        <title>Genomic Encyclopedia of Type Strains, Phase IV (KMG-IV): sequencing the most valuable type-strain genomes for metagenomic binning, comparative biology and taxonomic classification.</title>
        <authorList>
            <person name="Goeker M."/>
        </authorList>
    </citation>
    <scope>NUCLEOTIDE SEQUENCE [LARGE SCALE GENOMIC DNA]</scope>
    <source>
        <strain evidence="6 7">BW863</strain>
    </source>
</reference>
<dbReference type="GO" id="GO:0005737">
    <property type="term" value="C:cytoplasm"/>
    <property type="evidence" value="ECO:0007669"/>
    <property type="project" value="InterPro"/>
</dbReference>
<dbReference type="Pfam" id="PF01339">
    <property type="entry name" value="CheB_methylest"/>
    <property type="match status" value="1"/>
</dbReference>
<comment type="catalytic activity">
    <reaction evidence="3">
        <text>[protein]-L-glutamate 5-O-methyl ester + H2O = L-glutamyl-[protein] + methanol + H(+)</text>
        <dbReference type="Rhea" id="RHEA:23236"/>
        <dbReference type="Rhea" id="RHEA-COMP:10208"/>
        <dbReference type="Rhea" id="RHEA-COMP:10311"/>
        <dbReference type="ChEBI" id="CHEBI:15377"/>
        <dbReference type="ChEBI" id="CHEBI:15378"/>
        <dbReference type="ChEBI" id="CHEBI:17790"/>
        <dbReference type="ChEBI" id="CHEBI:29973"/>
        <dbReference type="ChEBI" id="CHEBI:82795"/>
        <dbReference type="EC" id="3.1.1.61"/>
    </reaction>
</comment>
<dbReference type="GO" id="GO:0006935">
    <property type="term" value="P:chemotaxis"/>
    <property type="evidence" value="ECO:0007669"/>
    <property type="project" value="UniProtKB-UniRule"/>
</dbReference>
<dbReference type="EMBL" id="QUMO01000001">
    <property type="protein sequence ID" value="REF88857.1"/>
    <property type="molecule type" value="Genomic_DNA"/>
</dbReference>
<dbReference type="SUPFAM" id="SSF52738">
    <property type="entry name" value="Methylesterase CheB, C-terminal domain"/>
    <property type="match status" value="1"/>
</dbReference>
<name>A0A3D9Z166_9HYPH</name>
<dbReference type="OrthoDB" id="9793421at2"/>
<dbReference type="EC" id="3.1.1.61" evidence="2"/>
<dbReference type="InterPro" id="IPR000673">
    <property type="entry name" value="Sig_transdc_resp-reg_Me-estase"/>
</dbReference>
<dbReference type="Gene3D" id="3.40.50.180">
    <property type="entry name" value="Methylesterase CheB, C-terminal domain"/>
    <property type="match status" value="1"/>
</dbReference>
<dbReference type="InterPro" id="IPR035909">
    <property type="entry name" value="CheB_C"/>
</dbReference>
<evidence type="ECO:0000259" key="5">
    <source>
        <dbReference type="PROSITE" id="PS50122"/>
    </source>
</evidence>
<sequence length="231" mass="24155">MGHRGNNLDLDRASASPAAVSVRELSELEQAPRPAVIVIGASTGGPQALPVVLNDLAPILAQLPVLIALHIPAEFTHTVAAWIEAATGLPARLARDGEEILPGHAYLSPGDRHISIARKGESTIIRLLDTPPENFCRPSVDVLFRSAADTFGAGVLGIVLTGMGSDGLAGTREIVAAKGTVVAQDAASSAVWGMPRLVASEGLAQAVLPLKEIGAWVCRLVRLSQLREKRP</sequence>
<accession>A0A3D9Z166</accession>
<proteinExistence type="predicted"/>
<dbReference type="GO" id="GO:0008984">
    <property type="term" value="F:protein-glutamate methylesterase activity"/>
    <property type="evidence" value="ECO:0007669"/>
    <property type="project" value="UniProtKB-EC"/>
</dbReference>
<keyword evidence="1 4" id="KW-0378">Hydrolase</keyword>
<dbReference type="PANTHER" id="PTHR42872">
    <property type="entry name" value="PROTEIN-GLUTAMATE METHYLESTERASE/PROTEIN-GLUTAMINE GLUTAMINASE"/>
    <property type="match status" value="1"/>
</dbReference>
<dbReference type="GO" id="GO:0000156">
    <property type="term" value="F:phosphorelay response regulator activity"/>
    <property type="evidence" value="ECO:0007669"/>
    <property type="project" value="InterPro"/>
</dbReference>
<gene>
    <name evidence="6" type="ORF">DES32_0066</name>
</gene>
<dbReference type="Proteomes" id="UP000256900">
    <property type="component" value="Unassembled WGS sequence"/>
</dbReference>
<dbReference type="PROSITE" id="PS50122">
    <property type="entry name" value="CHEB"/>
    <property type="match status" value="1"/>
</dbReference>
<keyword evidence="4" id="KW-0145">Chemotaxis</keyword>
<feature type="active site" evidence="4">
    <location>
        <position position="166"/>
    </location>
</feature>
<dbReference type="AlphaFoldDB" id="A0A3D9Z166"/>